<evidence type="ECO:0000256" key="2">
    <source>
        <dbReference type="SAM" id="Phobius"/>
    </source>
</evidence>
<name>A0ABU2UAB7_9ACTN</name>
<dbReference type="RefSeq" id="WP_311701613.1">
    <property type="nucleotide sequence ID" value="NZ_JAVREY010000189.1"/>
</dbReference>
<evidence type="ECO:0000313" key="4">
    <source>
        <dbReference type="Proteomes" id="UP001183809"/>
    </source>
</evidence>
<dbReference type="Proteomes" id="UP001183809">
    <property type="component" value="Unassembled WGS sequence"/>
</dbReference>
<feature type="transmembrane region" description="Helical" evidence="2">
    <location>
        <begin position="57"/>
        <end position="75"/>
    </location>
</feature>
<proteinExistence type="predicted"/>
<reference evidence="4" key="1">
    <citation type="submission" date="2023-07" db="EMBL/GenBank/DDBJ databases">
        <title>30 novel species of actinomycetes from the DSMZ collection.</title>
        <authorList>
            <person name="Nouioui I."/>
        </authorList>
    </citation>
    <scope>NUCLEOTIDE SEQUENCE [LARGE SCALE GENOMIC DNA]</scope>
    <source>
        <strain evidence="4">DSM 41699</strain>
    </source>
</reference>
<sequence>MADISFGIFAIVFMLGCSAVLVRVAWLHWTDSDRAPGLRTYRYSSNPSVIRGHERGIVPLAGWLTALSLAMPLVLSGVEPVVAAGGLLILGSFLLLAAHTTIAWFNWPKALVPPHRRQEAGSVVEWFRERRTQRRTTSKAAVRGDARRKRRRS</sequence>
<accession>A0ABU2UAB7</accession>
<feature type="region of interest" description="Disordered" evidence="1">
    <location>
        <begin position="131"/>
        <end position="153"/>
    </location>
</feature>
<dbReference type="EMBL" id="JAVREY010000189">
    <property type="protein sequence ID" value="MDT0470174.1"/>
    <property type="molecule type" value="Genomic_DNA"/>
</dbReference>
<evidence type="ECO:0008006" key="5">
    <source>
        <dbReference type="Google" id="ProtNLM"/>
    </source>
</evidence>
<feature type="transmembrane region" description="Helical" evidence="2">
    <location>
        <begin position="81"/>
        <end position="107"/>
    </location>
</feature>
<keyword evidence="2" id="KW-0472">Membrane</keyword>
<keyword evidence="4" id="KW-1185">Reference proteome</keyword>
<keyword evidence="2" id="KW-0812">Transmembrane</keyword>
<feature type="transmembrane region" description="Helical" evidence="2">
    <location>
        <begin position="6"/>
        <end position="29"/>
    </location>
</feature>
<gene>
    <name evidence="3" type="ORF">RM764_45995</name>
</gene>
<keyword evidence="2" id="KW-1133">Transmembrane helix</keyword>
<comment type="caution">
    <text evidence="3">The sequence shown here is derived from an EMBL/GenBank/DDBJ whole genome shotgun (WGS) entry which is preliminary data.</text>
</comment>
<evidence type="ECO:0000313" key="3">
    <source>
        <dbReference type="EMBL" id="MDT0470174.1"/>
    </source>
</evidence>
<protein>
    <recommendedName>
        <fullName evidence="5">SdpI family protein</fullName>
    </recommendedName>
</protein>
<organism evidence="3 4">
    <name type="scientific">Streptomyces gibsoniae</name>
    <dbReference type="NCBI Taxonomy" id="3075529"/>
    <lineage>
        <taxon>Bacteria</taxon>
        <taxon>Bacillati</taxon>
        <taxon>Actinomycetota</taxon>
        <taxon>Actinomycetes</taxon>
        <taxon>Kitasatosporales</taxon>
        <taxon>Streptomycetaceae</taxon>
        <taxon>Streptomyces</taxon>
    </lineage>
</organism>
<evidence type="ECO:0000256" key="1">
    <source>
        <dbReference type="SAM" id="MobiDB-lite"/>
    </source>
</evidence>